<evidence type="ECO:0000313" key="1">
    <source>
        <dbReference type="EMBL" id="CAK9070626.1"/>
    </source>
</evidence>
<organism evidence="1 2">
    <name type="scientific">Durusdinium trenchii</name>
    <dbReference type="NCBI Taxonomy" id="1381693"/>
    <lineage>
        <taxon>Eukaryota</taxon>
        <taxon>Sar</taxon>
        <taxon>Alveolata</taxon>
        <taxon>Dinophyceae</taxon>
        <taxon>Suessiales</taxon>
        <taxon>Symbiodiniaceae</taxon>
        <taxon>Durusdinium</taxon>
    </lineage>
</organism>
<accession>A0ABP0P4C5</accession>
<name>A0ABP0P4C5_9DINO</name>
<dbReference type="Proteomes" id="UP001642484">
    <property type="component" value="Unassembled WGS sequence"/>
</dbReference>
<protein>
    <submittedName>
        <fullName evidence="1">Uncharacterized protein</fullName>
    </submittedName>
</protein>
<reference evidence="1 2" key="1">
    <citation type="submission" date="2024-02" db="EMBL/GenBank/DDBJ databases">
        <authorList>
            <person name="Chen Y."/>
            <person name="Shah S."/>
            <person name="Dougan E. K."/>
            <person name="Thang M."/>
            <person name="Chan C."/>
        </authorList>
    </citation>
    <scope>NUCLEOTIDE SEQUENCE [LARGE SCALE GENOMIC DNA]</scope>
</reference>
<gene>
    <name evidence="1" type="ORF">CCMP2556_LOCUS34737</name>
</gene>
<keyword evidence="2" id="KW-1185">Reference proteome</keyword>
<comment type="caution">
    <text evidence="1">The sequence shown here is derived from an EMBL/GenBank/DDBJ whole genome shotgun (WGS) entry which is preliminary data.</text>
</comment>
<proteinExistence type="predicted"/>
<sequence length="174" mass="19274">MAVGSLEDEEGFADTVAAQSRNYSAIRDWGQQEWQWGAVLLGLVTALPHLAVHQEKRHVWVAEDTVGTVHRGSINCCNNSYATWRTQTWNVKHCETMFSEVTKTDEHLCALMGLVGLNIEVFPSPIFAFLDQVKEGGGGGGYTPTRCRCLGSIKCEVSMLASLLSKMHRKTMLD</sequence>
<evidence type="ECO:0000313" key="2">
    <source>
        <dbReference type="Proteomes" id="UP001642484"/>
    </source>
</evidence>
<dbReference type="EMBL" id="CAXAMN010022529">
    <property type="protein sequence ID" value="CAK9070626.1"/>
    <property type="molecule type" value="Genomic_DNA"/>
</dbReference>